<accession>W0JQF1</accession>
<dbReference type="AlphaFoldDB" id="W0JQF1"/>
<evidence type="ECO:0000313" key="1">
    <source>
        <dbReference type="EMBL" id="AHG00809.1"/>
    </source>
</evidence>
<organism evidence="1 2">
    <name type="scientific">Halostagnicola larsenii XH-48</name>
    <dbReference type="NCBI Taxonomy" id="797299"/>
    <lineage>
        <taxon>Archaea</taxon>
        <taxon>Methanobacteriati</taxon>
        <taxon>Methanobacteriota</taxon>
        <taxon>Stenosarchaea group</taxon>
        <taxon>Halobacteria</taxon>
        <taxon>Halobacteriales</taxon>
        <taxon>Natrialbaceae</taxon>
        <taxon>Halostagnicola</taxon>
    </lineage>
</organism>
<dbReference type="HOGENOM" id="CLU_3394467_0_0_2"/>
<dbReference type="EMBL" id="CP007055">
    <property type="protein sequence ID" value="AHG00809.1"/>
    <property type="molecule type" value="Genomic_DNA"/>
</dbReference>
<dbReference type="KEGG" id="hlr:HALLA_08580"/>
<dbReference type="Proteomes" id="UP000019024">
    <property type="component" value="Chromosome"/>
</dbReference>
<sequence length="31" mass="3407">MPTHALTDSLEVVPLEEGISRSVRDAHLEGF</sequence>
<proteinExistence type="predicted"/>
<evidence type="ECO:0000313" key="2">
    <source>
        <dbReference type="Proteomes" id="UP000019024"/>
    </source>
</evidence>
<protein>
    <submittedName>
        <fullName evidence="1">Uncharacterized protein</fullName>
    </submittedName>
</protein>
<gene>
    <name evidence="1" type="ORF">HALLA_08580</name>
</gene>
<keyword evidence="2" id="KW-1185">Reference proteome</keyword>
<reference evidence="1 2" key="1">
    <citation type="submission" date="2014-01" db="EMBL/GenBank/DDBJ databases">
        <authorList>
            <consortium name="DOE Joint Genome Institute"/>
            <person name="Anderson I."/>
            <person name="Huntemann M."/>
            <person name="Han J."/>
            <person name="Chen A."/>
            <person name="Kyrpides N."/>
            <person name="Mavromatis K."/>
            <person name="Markowitz V."/>
            <person name="Palaniappan K."/>
            <person name="Ivanova N."/>
            <person name="Schaumberg A."/>
            <person name="Pati A."/>
            <person name="Liolios K."/>
            <person name="Nordberg H.P."/>
            <person name="Cantor M.N."/>
            <person name="Hua S.X."/>
            <person name="Woyke T."/>
        </authorList>
    </citation>
    <scope>NUCLEOTIDE SEQUENCE [LARGE SCALE GENOMIC DNA]</scope>
    <source>
        <strain evidence="1 2">XH-48</strain>
    </source>
</reference>
<dbReference type="STRING" id="797299.HALLA_08580"/>
<name>W0JQF1_9EURY</name>